<protein>
    <submittedName>
        <fullName evidence="2">Uncharacterized protein</fullName>
    </submittedName>
</protein>
<evidence type="ECO:0000256" key="1">
    <source>
        <dbReference type="SAM" id="MobiDB-lite"/>
    </source>
</evidence>
<comment type="caution">
    <text evidence="2">The sequence shown here is derived from an EMBL/GenBank/DDBJ whole genome shotgun (WGS) entry which is preliminary data.</text>
</comment>
<feature type="compositionally biased region" description="Basic residues" evidence="1">
    <location>
        <begin position="1"/>
        <end position="10"/>
    </location>
</feature>
<dbReference type="EMBL" id="BGZK01000771">
    <property type="protein sequence ID" value="GBP59824.1"/>
    <property type="molecule type" value="Genomic_DNA"/>
</dbReference>
<evidence type="ECO:0000313" key="2">
    <source>
        <dbReference type="EMBL" id="GBP59824.1"/>
    </source>
</evidence>
<sequence length="113" mass="12018">MAQPTRRHSYRGLGAGTKAIRSSPTKPQENPECAPIKASGIKVKSISHKAESLLEYGGRCEPIIRRRAAGAGGAAATFRDWRLNKHVSVGLLSANGGKRILTDYKGLCGASCK</sequence>
<dbReference type="AlphaFoldDB" id="A0A4C1XBM4"/>
<feature type="region of interest" description="Disordered" evidence="1">
    <location>
        <begin position="1"/>
        <end position="33"/>
    </location>
</feature>
<organism evidence="2 3">
    <name type="scientific">Eumeta variegata</name>
    <name type="common">Bagworm moth</name>
    <name type="synonym">Eumeta japonica</name>
    <dbReference type="NCBI Taxonomy" id="151549"/>
    <lineage>
        <taxon>Eukaryota</taxon>
        <taxon>Metazoa</taxon>
        <taxon>Ecdysozoa</taxon>
        <taxon>Arthropoda</taxon>
        <taxon>Hexapoda</taxon>
        <taxon>Insecta</taxon>
        <taxon>Pterygota</taxon>
        <taxon>Neoptera</taxon>
        <taxon>Endopterygota</taxon>
        <taxon>Lepidoptera</taxon>
        <taxon>Glossata</taxon>
        <taxon>Ditrysia</taxon>
        <taxon>Tineoidea</taxon>
        <taxon>Psychidae</taxon>
        <taxon>Oiketicinae</taxon>
        <taxon>Eumeta</taxon>
    </lineage>
</organism>
<gene>
    <name evidence="2" type="ORF">EVAR_30093_1</name>
</gene>
<name>A0A4C1XBM4_EUMVA</name>
<proteinExistence type="predicted"/>
<reference evidence="2 3" key="1">
    <citation type="journal article" date="2019" name="Commun. Biol.">
        <title>The bagworm genome reveals a unique fibroin gene that provides high tensile strength.</title>
        <authorList>
            <person name="Kono N."/>
            <person name="Nakamura H."/>
            <person name="Ohtoshi R."/>
            <person name="Tomita M."/>
            <person name="Numata K."/>
            <person name="Arakawa K."/>
        </authorList>
    </citation>
    <scope>NUCLEOTIDE SEQUENCE [LARGE SCALE GENOMIC DNA]</scope>
</reference>
<dbReference type="Proteomes" id="UP000299102">
    <property type="component" value="Unassembled WGS sequence"/>
</dbReference>
<keyword evidence="3" id="KW-1185">Reference proteome</keyword>
<evidence type="ECO:0000313" key="3">
    <source>
        <dbReference type="Proteomes" id="UP000299102"/>
    </source>
</evidence>
<accession>A0A4C1XBM4</accession>